<dbReference type="PANTHER" id="PTHR31503:SF22">
    <property type="entry name" value="VACUOLAR CALCIUM ION TRANSPORTER"/>
    <property type="match status" value="1"/>
</dbReference>
<feature type="transmembrane region" description="Helical" evidence="7">
    <location>
        <begin position="466"/>
        <end position="493"/>
    </location>
</feature>
<dbReference type="Pfam" id="PF01699">
    <property type="entry name" value="Na_Ca_ex"/>
    <property type="match status" value="2"/>
</dbReference>
<proteinExistence type="predicted"/>
<feature type="transmembrane region" description="Helical" evidence="7">
    <location>
        <begin position="499"/>
        <end position="518"/>
    </location>
</feature>
<feature type="transmembrane region" description="Helical" evidence="7">
    <location>
        <begin position="244"/>
        <end position="262"/>
    </location>
</feature>
<keyword evidence="6 7" id="KW-0472">Membrane</keyword>
<evidence type="ECO:0000256" key="3">
    <source>
        <dbReference type="ARBA" id="ARBA00022692"/>
    </source>
</evidence>
<evidence type="ECO:0000256" key="4">
    <source>
        <dbReference type="ARBA" id="ARBA00022989"/>
    </source>
</evidence>
<reference evidence="9 10" key="1">
    <citation type="journal article" date="2020" name="J. Phycol.">
        <title>Comparative genome analysis reveals Cyanidiococcus gen. nov., a new extremophilic red algal genus sister to Cyanidioschyzon (Cyanidioschyzonaceae, Rhodophyta).</title>
        <authorList>
            <person name="Liu S.-L."/>
            <person name="Chiang Y.-R."/>
            <person name="Yoon H.S."/>
            <person name="Fu H.-Y."/>
        </authorList>
    </citation>
    <scope>NUCLEOTIDE SEQUENCE [LARGE SCALE GENOMIC DNA]</scope>
    <source>
        <strain evidence="9 10">THAL066</strain>
    </source>
</reference>
<organism evidence="9 10">
    <name type="scientific">Cyanidiococcus yangmingshanensis</name>
    <dbReference type="NCBI Taxonomy" id="2690220"/>
    <lineage>
        <taxon>Eukaryota</taxon>
        <taxon>Rhodophyta</taxon>
        <taxon>Bangiophyceae</taxon>
        <taxon>Cyanidiales</taxon>
        <taxon>Cyanidiaceae</taxon>
        <taxon>Cyanidiococcus</taxon>
    </lineage>
</organism>
<dbReference type="InterPro" id="IPR004837">
    <property type="entry name" value="NaCa_Exmemb"/>
</dbReference>
<sequence>MQGPQPNSARSQSLEPVFGELDALLPLRESFSDHERVSTEHLELFPEHWSRRRPHQRLCSPPSRLEHLLPYSWMRYRLNVLLPLVPLGLAGDLFHSSPLIIFLSNFLGIFPLGILLGRFTEDIAWYSNAAWGALLNATFGNAVELIFAIAALRHNMTDVLKATMLGSIIGNELFVTGFCFLLGGFYFREQSFASTFSDTNMSILYIATIGLLFPTVFDQAIHVHRKEVAAPAAAAEEETWDLRVSRWTAVSLLLLYIAYLVFELYTHAYTHGQADSTETRMQTMRAATKPTHAFGHVSNETRFSMNTHRLHARTPATPIEPEELCRTDVQVRALEAGTLCSSGERHLSASSGVIPLDDIATTTGANTYVQPKTNHPEMQRHADVETDVGASADGPEMSLWANILLLLTCTLLVSLCTDRLVGALDAAAASLALPPTFISFILMPLVGNIAEHLGAVSMALQNKMDLAVRIAIGSAVQIGLLVFPVLVLVAWMLGTPLTLQIPMFGGFALIASTVVVVNTMRDSASNWLEGLELLAVYLITCVCFYYTT</sequence>
<dbReference type="Proteomes" id="UP000530660">
    <property type="component" value="Unassembled WGS sequence"/>
</dbReference>
<dbReference type="EMBL" id="VWRR01000002">
    <property type="protein sequence ID" value="KAF6004931.1"/>
    <property type="molecule type" value="Genomic_DNA"/>
</dbReference>
<evidence type="ECO:0000256" key="7">
    <source>
        <dbReference type="SAM" id="Phobius"/>
    </source>
</evidence>
<feature type="transmembrane region" description="Helical" evidence="7">
    <location>
        <begin position="129"/>
        <end position="152"/>
    </location>
</feature>
<evidence type="ECO:0000313" key="9">
    <source>
        <dbReference type="EMBL" id="KAF6004931.1"/>
    </source>
</evidence>
<feature type="transmembrane region" description="Helical" evidence="7">
    <location>
        <begin position="530"/>
        <end position="547"/>
    </location>
</feature>
<dbReference type="AlphaFoldDB" id="A0A7J7IRE0"/>
<comment type="subcellular location">
    <subcellularLocation>
        <location evidence="1">Endomembrane system</location>
        <topology evidence="1">Multi-pass membrane protein</topology>
    </subcellularLocation>
</comment>
<keyword evidence="4 7" id="KW-1133">Transmembrane helix</keyword>
<feature type="transmembrane region" description="Helical" evidence="7">
    <location>
        <begin position="427"/>
        <end position="446"/>
    </location>
</feature>
<feature type="transmembrane region" description="Helical" evidence="7">
    <location>
        <begin position="399"/>
        <end position="421"/>
    </location>
</feature>
<dbReference type="Gene3D" id="1.20.1420.30">
    <property type="entry name" value="NCX, central ion-binding region"/>
    <property type="match status" value="2"/>
</dbReference>
<dbReference type="GO" id="GO:0012505">
    <property type="term" value="C:endomembrane system"/>
    <property type="evidence" value="ECO:0007669"/>
    <property type="project" value="UniProtKB-SubCell"/>
</dbReference>
<dbReference type="GO" id="GO:0015369">
    <property type="term" value="F:calcium:proton antiporter activity"/>
    <property type="evidence" value="ECO:0007669"/>
    <property type="project" value="TreeGrafter"/>
</dbReference>
<keyword evidence="5" id="KW-0406">Ion transport</keyword>
<feature type="transmembrane region" description="Helical" evidence="7">
    <location>
        <begin position="199"/>
        <end position="217"/>
    </location>
</feature>
<dbReference type="GO" id="GO:0005774">
    <property type="term" value="C:vacuolar membrane"/>
    <property type="evidence" value="ECO:0007669"/>
    <property type="project" value="UniProtKB-ARBA"/>
</dbReference>
<protein>
    <submittedName>
        <fullName evidence="9">Exchanger</fullName>
    </submittedName>
</protein>
<keyword evidence="3 7" id="KW-0812">Transmembrane</keyword>
<keyword evidence="2" id="KW-0813">Transport</keyword>
<gene>
    <name evidence="9" type="primary">CAX1</name>
    <name evidence="9" type="ORF">F1559_004253</name>
</gene>
<evidence type="ECO:0000256" key="2">
    <source>
        <dbReference type="ARBA" id="ARBA00022448"/>
    </source>
</evidence>
<comment type="caution">
    <text evidence="9">The sequence shown here is derived from an EMBL/GenBank/DDBJ whole genome shotgun (WGS) entry which is preliminary data.</text>
</comment>
<evidence type="ECO:0000256" key="6">
    <source>
        <dbReference type="ARBA" id="ARBA00023136"/>
    </source>
</evidence>
<dbReference type="GO" id="GO:0006874">
    <property type="term" value="P:intracellular calcium ion homeostasis"/>
    <property type="evidence" value="ECO:0007669"/>
    <property type="project" value="TreeGrafter"/>
</dbReference>
<evidence type="ECO:0000256" key="1">
    <source>
        <dbReference type="ARBA" id="ARBA00004127"/>
    </source>
</evidence>
<feature type="transmembrane region" description="Helical" evidence="7">
    <location>
        <begin position="100"/>
        <end position="117"/>
    </location>
</feature>
<feature type="domain" description="Sodium/calcium exchanger membrane region" evidence="8">
    <location>
        <begin position="99"/>
        <end position="263"/>
    </location>
</feature>
<dbReference type="OrthoDB" id="1699231at2759"/>
<dbReference type="InterPro" id="IPR004713">
    <property type="entry name" value="CaH_exchang"/>
</dbReference>
<keyword evidence="10" id="KW-1185">Reference proteome</keyword>
<evidence type="ECO:0000259" key="8">
    <source>
        <dbReference type="Pfam" id="PF01699"/>
    </source>
</evidence>
<dbReference type="PANTHER" id="PTHR31503">
    <property type="entry name" value="VACUOLAR CALCIUM ION TRANSPORTER"/>
    <property type="match status" value="1"/>
</dbReference>
<accession>A0A7J7IRE0</accession>
<evidence type="ECO:0000256" key="5">
    <source>
        <dbReference type="ARBA" id="ARBA00023065"/>
    </source>
</evidence>
<dbReference type="InterPro" id="IPR044880">
    <property type="entry name" value="NCX_ion-bd_dom_sf"/>
</dbReference>
<name>A0A7J7IRE0_9RHOD</name>
<evidence type="ECO:0000313" key="10">
    <source>
        <dbReference type="Proteomes" id="UP000530660"/>
    </source>
</evidence>
<feature type="transmembrane region" description="Helical" evidence="7">
    <location>
        <begin position="164"/>
        <end position="187"/>
    </location>
</feature>
<feature type="domain" description="Sodium/calcium exchanger membrane region" evidence="8">
    <location>
        <begin position="403"/>
        <end position="545"/>
    </location>
</feature>